<evidence type="ECO:0008006" key="3">
    <source>
        <dbReference type="Google" id="ProtNLM"/>
    </source>
</evidence>
<comment type="caution">
    <text evidence="1">The sequence shown here is derived from an EMBL/GenBank/DDBJ whole genome shotgun (WGS) entry which is preliminary data.</text>
</comment>
<keyword evidence="2" id="KW-1185">Reference proteome</keyword>
<organism evidence="1 2">
    <name type="scientific">Flavobacterium ardleyense</name>
    <dbReference type="NCBI Taxonomy" id="2038737"/>
    <lineage>
        <taxon>Bacteria</taxon>
        <taxon>Pseudomonadati</taxon>
        <taxon>Bacteroidota</taxon>
        <taxon>Flavobacteriia</taxon>
        <taxon>Flavobacteriales</taxon>
        <taxon>Flavobacteriaceae</taxon>
        <taxon>Flavobacterium</taxon>
    </lineage>
</organism>
<evidence type="ECO:0000313" key="2">
    <source>
        <dbReference type="Proteomes" id="UP001597549"/>
    </source>
</evidence>
<proteinExistence type="predicted"/>
<gene>
    <name evidence="1" type="ORF">ACFSX9_12705</name>
</gene>
<dbReference type="RefSeq" id="WP_379808219.1">
    <property type="nucleotide sequence ID" value="NZ_JBHUOL010000018.1"/>
</dbReference>
<name>A0ABW5ZBE5_9FLAO</name>
<sequence length="336" mass="38829">MKSTCYLLILLVSVQLSSCKKKESTIVVANNLQDVRLTDTIPNEDNIEDEIRIKYGDLIIYPLNSYEKVTNKSTGFIPLTDIFPWSEHKDSIAIADEYLGNNEIGEFHTLSEKYRTRFFKLMKIKETDKVFIYNYRLDSIYTFQVKELPLLAHISLYGAEAPIHPDDYLIGFDLENKLSIKDMGVYYDALVYVGSENPFNQGKIKPIIWKKIPTNQFPKEVKSEKIDATKISKLYKFQINNLDYYLLNDNHLVIVESANKKIILEEIFVEGESASSAPLSFDDVVNESLPEQWTGDLFKNKPPVFFGFLYQSFGCSAINFIEKPYNSIYLHCDNRH</sequence>
<dbReference type="EMBL" id="JBHUOL010000018">
    <property type="protein sequence ID" value="MFD2909590.1"/>
    <property type="molecule type" value="Genomic_DNA"/>
</dbReference>
<protein>
    <recommendedName>
        <fullName evidence="3">SH3 domain-containing protein</fullName>
    </recommendedName>
</protein>
<reference evidence="2" key="1">
    <citation type="journal article" date="2019" name="Int. J. Syst. Evol. Microbiol.">
        <title>The Global Catalogue of Microorganisms (GCM) 10K type strain sequencing project: providing services to taxonomists for standard genome sequencing and annotation.</title>
        <authorList>
            <consortium name="The Broad Institute Genomics Platform"/>
            <consortium name="The Broad Institute Genome Sequencing Center for Infectious Disease"/>
            <person name="Wu L."/>
            <person name="Ma J."/>
        </authorList>
    </citation>
    <scope>NUCLEOTIDE SEQUENCE [LARGE SCALE GENOMIC DNA]</scope>
    <source>
        <strain evidence="2">KCTC 52644</strain>
    </source>
</reference>
<accession>A0ABW5ZBE5</accession>
<evidence type="ECO:0000313" key="1">
    <source>
        <dbReference type="EMBL" id="MFD2909590.1"/>
    </source>
</evidence>
<dbReference type="Proteomes" id="UP001597549">
    <property type="component" value="Unassembled WGS sequence"/>
</dbReference>